<organism evidence="1">
    <name type="scientific">mine drainage metagenome</name>
    <dbReference type="NCBI Taxonomy" id="410659"/>
    <lineage>
        <taxon>unclassified sequences</taxon>
        <taxon>metagenomes</taxon>
        <taxon>ecological metagenomes</taxon>
    </lineage>
</organism>
<dbReference type="Pfam" id="PF21804">
    <property type="entry name" value="Transposase_29"/>
    <property type="match status" value="1"/>
</dbReference>
<comment type="caution">
    <text evidence="1">The sequence shown here is derived from an EMBL/GenBank/DDBJ whole genome shotgun (WGS) entry which is preliminary data.</text>
</comment>
<dbReference type="EMBL" id="AUZX01008497">
    <property type="protein sequence ID" value="EQD55751.1"/>
    <property type="molecule type" value="Genomic_DNA"/>
</dbReference>
<gene>
    <name evidence="1" type="ORF">B1A_11822</name>
</gene>
<sequence>MIGYRAETSMASVLRETLARSEDTRALLRQIYNTEADLFPDAESKTLTVSLHHLTQAAHDQALRHLCDELNATETTFPGTDLRLMYKIGPC</sequence>
<reference evidence="1" key="1">
    <citation type="submission" date="2013-08" db="EMBL/GenBank/DDBJ databases">
        <authorList>
            <person name="Mendez C."/>
            <person name="Richter M."/>
            <person name="Ferrer M."/>
            <person name="Sanchez J."/>
        </authorList>
    </citation>
    <scope>NUCLEOTIDE SEQUENCE</scope>
</reference>
<dbReference type="AlphaFoldDB" id="T1A534"/>
<dbReference type="InterPro" id="IPR049343">
    <property type="entry name" value="Transposase_29"/>
</dbReference>
<proteinExistence type="predicted"/>
<name>T1A534_9ZZZZ</name>
<protein>
    <submittedName>
        <fullName evidence="1">Uncharacterized protein</fullName>
    </submittedName>
</protein>
<evidence type="ECO:0000313" key="1">
    <source>
        <dbReference type="EMBL" id="EQD55751.1"/>
    </source>
</evidence>
<reference evidence="1" key="2">
    <citation type="journal article" date="2014" name="ISME J.">
        <title>Microbial stratification in low pH oxic and suboxic macroscopic growths along an acid mine drainage.</title>
        <authorList>
            <person name="Mendez-Garcia C."/>
            <person name="Mesa V."/>
            <person name="Sprenger R.R."/>
            <person name="Richter M."/>
            <person name="Diez M.S."/>
            <person name="Solano J."/>
            <person name="Bargiela R."/>
            <person name="Golyshina O.V."/>
            <person name="Manteca A."/>
            <person name="Ramos J.L."/>
            <person name="Gallego J.R."/>
            <person name="Llorente I."/>
            <person name="Martins Dos Santos V.A."/>
            <person name="Jensen O.N."/>
            <person name="Pelaez A.I."/>
            <person name="Sanchez J."/>
            <person name="Ferrer M."/>
        </authorList>
    </citation>
    <scope>NUCLEOTIDE SEQUENCE</scope>
</reference>
<accession>T1A534</accession>